<dbReference type="AlphaFoldDB" id="A0A1T4WWF1"/>
<evidence type="ECO:0000256" key="5">
    <source>
        <dbReference type="ARBA" id="ARBA00022438"/>
    </source>
</evidence>
<evidence type="ECO:0000313" key="10">
    <source>
        <dbReference type="EMBL" id="SKA81634.1"/>
    </source>
</evidence>
<dbReference type="STRING" id="1121442.SAMN02745702_02732"/>
<dbReference type="InterPro" id="IPR035097">
    <property type="entry name" value="M29_N-terminal"/>
</dbReference>
<evidence type="ECO:0000256" key="2">
    <source>
        <dbReference type="ARBA" id="ARBA00001946"/>
    </source>
</evidence>
<gene>
    <name evidence="10" type="ORF">SAMN02745702_02732</name>
</gene>
<protein>
    <submittedName>
        <fullName evidence="10">Leucyl aminopeptidase (Aminopeptidase T)</fullName>
    </submittedName>
</protein>
<dbReference type="InterPro" id="IPR000787">
    <property type="entry name" value="Peptidase_M29"/>
</dbReference>
<evidence type="ECO:0000313" key="11">
    <source>
        <dbReference type="Proteomes" id="UP000189733"/>
    </source>
</evidence>
<name>A0A1T4WWF1_9BACT</name>
<comment type="similarity">
    <text evidence="4">Belongs to the peptidase M29 family.</text>
</comment>
<keyword evidence="9" id="KW-0482">Metalloprotease</keyword>
<keyword evidence="7" id="KW-0479">Metal-binding</keyword>
<comment type="cofactor">
    <cofactor evidence="3">
        <name>Zn(2+)</name>
        <dbReference type="ChEBI" id="CHEBI:29105"/>
    </cofactor>
</comment>
<proteinExistence type="inferred from homology"/>
<dbReference type="OrthoDB" id="9803993at2"/>
<dbReference type="GO" id="GO:0006508">
    <property type="term" value="P:proteolysis"/>
    <property type="evidence" value="ECO:0007669"/>
    <property type="project" value="UniProtKB-KW"/>
</dbReference>
<evidence type="ECO:0000256" key="8">
    <source>
        <dbReference type="ARBA" id="ARBA00022801"/>
    </source>
</evidence>
<dbReference type="Proteomes" id="UP000189733">
    <property type="component" value="Unassembled WGS sequence"/>
</dbReference>
<evidence type="ECO:0000256" key="9">
    <source>
        <dbReference type="ARBA" id="ARBA00023049"/>
    </source>
</evidence>
<keyword evidence="5 10" id="KW-0031">Aminopeptidase</keyword>
<dbReference type="Gene3D" id="3.40.1830.10">
    <property type="entry name" value="Thermophilic metalloprotease (M29)"/>
    <property type="match status" value="1"/>
</dbReference>
<evidence type="ECO:0000256" key="1">
    <source>
        <dbReference type="ARBA" id="ARBA00001941"/>
    </source>
</evidence>
<dbReference type="GO" id="GO:0004177">
    <property type="term" value="F:aminopeptidase activity"/>
    <property type="evidence" value="ECO:0007669"/>
    <property type="project" value="UniProtKB-KW"/>
</dbReference>
<dbReference type="InterPro" id="IPR052170">
    <property type="entry name" value="M29_Exopeptidase"/>
</dbReference>
<evidence type="ECO:0000256" key="7">
    <source>
        <dbReference type="ARBA" id="ARBA00022723"/>
    </source>
</evidence>
<comment type="cofactor">
    <cofactor evidence="1">
        <name>Co(2+)</name>
        <dbReference type="ChEBI" id="CHEBI:48828"/>
    </cofactor>
</comment>
<sequence length="399" mass="44577">MLSATEIEKYAEVMVWAIDASRPAPLKPGHLAVIHWDRPALPLAESVYRLLTNRHLHTVQRMRSTPFMEQSFYDAASPSQLSYTVPGQKEMSEALNASIHLLAPESLTHLSHVDPSSMGMVSRARKPLRDILDTREQNGDYSWSLCLWPTKALAEKAGMSLDDYARKIARACYLTKADPVMEWKHVLRDVKGLREALTSLPVRELHVESDQVDLVVGLGEHRQWLGVTGHNIPSFEIYVSPDYRKTRGVYYADQPSFRDGNRVKGARLEFSEGKVINASAEEGEEYLIQQLSMDEGANRVGEFSLTDARFSPIDAFMASTLFDENYGGEYGNCHIAVGASYASTYAGTAGELSPELKKALGFNSSALHWDLVNTEKKRVTAIMRDGSHTCIYENGQFTL</sequence>
<evidence type="ECO:0000256" key="4">
    <source>
        <dbReference type="ARBA" id="ARBA00008236"/>
    </source>
</evidence>
<organism evidence="10 11">
    <name type="scientific">Desulfobaculum bizertense DSM 18034</name>
    <dbReference type="NCBI Taxonomy" id="1121442"/>
    <lineage>
        <taxon>Bacteria</taxon>
        <taxon>Pseudomonadati</taxon>
        <taxon>Thermodesulfobacteriota</taxon>
        <taxon>Desulfovibrionia</taxon>
        <taxon>Desulfovibrionales</taxon>
        <taxon>Desulfovibrionaceae</taxon>
        <taxon>Desulfobaculum</taxon>
    </lineage>
</organism>
<dbReference type="SUPFAM" id="SSF144052">
    <property type="entry name" value="Thermophilic metalloprotease-like"/>
    <property type="match status" value="1"/>
</dbReference>
<keyword evidence="11" id="KW-1185">Reference proteome</keyword>
<reference evidence="10 11" key="1">
    <citation type="submission" date="2017-02" db="EMBL/GenBank/DDBJ databases">
        <authorList>
            <person name="Peterson S.W."/>
        </authorList>
    </citation>
    <scope>NUCLEOTIDE SEQUENCE [LARGE SCALE GENOMIC DNA]</scope>
    <source>
        <strain evidence="10 11">DSM 18034</strain>
    </source>
</reference>
<dbReference type="EMBL" id="FUYA01000011">
    <property type="protein sequence ID" value="SKA81634.1"/>
    <property type="molecule type" value="Genomic_DNA"/>
</dbReference>
<comment type="cofactor">
    <cofactor evidence="2">
        <name>Mg(2+)</name>
        <dbReference type="ChEBI" id="CHEBI:18420"/>
    </cofactor>
</comment>
<dbReference type="Pfam" id="PF02073">
    <property type="entry name" value="Peptidase_M29"/>
    <property type="match status" value="1"/>
</dbReference>
<dbReference type="GO" id="GO:0046872">
    <property type="term" value="F:metal ion binding"/>
    <property type="evidence" value="ECO:0007669"/>
    <property type="project" value="UniProtKB-KW"/>
</dbReference>
<keyword evidence="8" id="KW-0378">Hydrolase</keyword>
<dbReference type="PANTHER" id="PTHR34448:SF3">
    <property type="entry name" value="AMINOPEPTIDASE AMPS"/>
    <property type="match status" value="1"/>
</dbReference>
<dbReference type="RefSeq" id="WP_078685994.1">
    <property type="nucleotide sequence ID" value="NZ_FUYA01000011.1"/>
</dbReference>
<accession>A0A1T4WWF1</accession>
<dbReference type="PANTHER" id="PTHR34448">
    <property type="entry name" value="AMINOPEPTIDASE"/>
    <property type="match status" value="1"/>
</dbReference>
<evidence type="ECO:0000256" key="6">
    <source>
        <dbReference type="ARBA" id="ARBA00022670"/>
    </source>
</evidence>
<keyword evidence="6" id="KW-0645">Protease</keyword>
<evidence type="ECO:0000256" key="3">
    <source>
        <dbReference type="ARBA" id="ARBA00001947"/>
    </source>
</evidence>
<dbReference type="GO" id="GO:0008237">
    <property type="term" value="F:metallopeptidase activity"/>
    <property type="evidence" value="ECO:0007669"/>
    <property type="project" value="UniProtKB-KW"/>
</dbReference>